<dbReference type="GO" id="GO:0005886">
    <property type="term" value="C:plasma membrane"/>
    <property type="evidence" value="ECO:0007669"/>
    <property type="project" value="UniProtKB-SubCell"/>
</dbReference>
<evidence type="ECO:0000256" key="1">
    <source>
        <dbReference type="ARBA" id="ARBA00004162"/>
    </source>
</evidence>
<keyword evidence="6 8" id="KW-1133">Transmembrane helix</keyword>
<proteinExistence type="predicted"/>
<evidence type="ECO:0000256" key="5">
    <source>
        <dbReference type="ARBA" id="ARBA00022779"/>
    </source>
</evidence>
<dbReference type="PANTHER" id="PTHR35091:SF2">
    <property type="entry name" value="FLAGELLAR PROTEIN FLIL"/>
    <property type="match status" value="1"/>
</dbReference>
<evidence type="ECO:0000256" key="4">
    <source>
        <dbReference type="ARBA" id="ARBA00022692"/>
    </source>
</evidence>
<evidence type="ECO:0000256" key="2">
    <source>
        <dbReference type="ARBA" id="ARBA00022475"/>
    </source>
</evidence>
<dbReference type="AlphaFoldDB" id="A0A3B0Z9M6"/>
<dbReference type="PANTHER" id="PTHR35091">
    <property type="entry name" value="FLAGELLAR PROTEIN FLIL"/>
    <property type="match status" value="1"/>
</dbReference>
<evidence type="ECO:0000256" key="7">
    <source>
        <dbReference type="ARBA" id="ARBA00023136"/>
    </source>
</evidence>
<dbReference type="EMBL" id="UOFK01000140">
    <property type="protein sequence ID" value="VAW78104.1"/>
    <property type="molecule type" value="Genomic_DNA"/>
</dbReference>
<evidence type="ECO:0000313" key="9">
    <source>
        <dbReference type="EMBL" id="VAW78104.1"/>
    </source>
</evidence>
<sequence>MAQEDDLDLDIDDAEAEEAPKSKSKLLIIIIIGVLFLTVSATAALMFTGVLSGDDEVAAEEIEADDKPDAKKNKQKKAKAPLNYVPLDPPFVVNFSGDTDIRFLQVTLEVGTRDSSVVDLIKEHRPAIRNSLVFLFGSQDPAVLSTREGKETLRDQVLAEIQKVMKSETGSSGVDSVFFTSFVMQ</sequence>
<dbReference type="GO" id="GO:0006935">
    <property type="term" value="P:chemotaxis"/>
    <property type="evidence" value="ECO:0007669"/>
    <property type="project" value="UniProtKB-KW"/>
</dbReference>
<keyword evidence="2" id="KW-1003">Cell membrane</keyword>
<comment type="subcellular location">
    <subcellularLocation>
        <location evidence="1">Cell membrane</location>
        <topology evidence="1">Single-pass membrane protein</topology>
    </subcellularLocation>
</comment>
<feature type="transmembrane region" description="Helical" evidence="8">
    <location>
        <begin position="26"/>
        <end position="47"/>
    </location>
</feature>
<dbReference type="InterPro" id="IPR005503">
    <property type="entry name" value="FliL"/>
</dbReference>
<keyword evidence="4 8" id="KW-0812">Transmembrane</keyword>
<dbReference type="Pfam" id="PF03748">
    <property type="entry name" value="FliL"/>
    <property type="match status" value="1"/>
</dbReference>
<keyword evidence="3" id="KW-0145">Chemotaxis</keyword>
<accession>A0A3B0Z9M6</accession>
<organism evidence="9">
    <name type="scientific">hydrothermal vent metagenome</name>
    <dbReference type="NCBI Taxonomy" id="652676"/>
    <lineage>
        <taxon>unclassified sequences</taxon>
        <taxon>metagenomes</taxon>
        <taxon>ecological metagenomes</taxon>
    </lineage>
</organism>
<dbReference type="GO" id="GO:0071978">
    <property type="term" value="P:bacterial-type flagellum-dependent swarming motility"/>
    <property type="evidence" value="ECO:0007669"/>
    <property type="project" value="TreeGrafter"/>
</dbReference>
<reference evidence="9" key="1">
    <citation type="submission" date="2018-06" db="EMBL/GenBank/DDBJ databases">
        <authorList>
            <person name="Zhirakovskaya E."/>
        </authorList>
    </citation>
    <scope>NUCLEOTIDE SEQUENCE</scope>
</reference>
<gene>
    <name evidence="9" type="ORF">MNBD_GAMMA13-134</name>
</gene>
<evidence type="ECO:0008006" key="10">
    <source>
        <dbReference type="Google" id="ProtNLM"/>
    </source>
</evidence>
<evidence type="ECO:0000256" key="3">
    <source>
        <dbReference type="ARBA" id="ARBA00022500"/>
    </source>
</evidence>
<keyword evidence="5" id="KW-0283">Flagellar rotation</keyword>
<dbReference type="GO" id="GO:0009425">
    <property type="term" value="C:bacterial-type flagellum basal body"/>
    <property type="evidence" value="ECO:0007669"/>
    <property type="project" value="InterPro"/>
</dbReference>
<evidence type="ECO:0000256" key="6">
    <source>
        <dbReference type="ARBA" id="ARBA00022989"/>
    </source>
</evidence>
<protein>
    <recommendedName>
        <fullName evidence="10">Flagellar biosynthesis protein FliL</fullName>
    </recommendedName>
</protein>
<keyword evidence="7 8" id="KW-0472">Membrane</keyword>
<name>A0A3B0Z9M6_9ZZZZ</name>
<evidence type="ECO:0000256" key="8">
    <source>
        <dbReference type="SAM" id="Phobius"/>
    </source>
</evidence>